<proteinExistence type="predicted"/>
<reference evidence="2 3" key="1">
    <citation type="submission" date="2016-02" db="EMBL/GenBank/DDBJ databases">
        <title>Genome sequence of Clostridium tepidiprofundi DSM 19306.</title>
        <authorList>
            <person name="Poehlein A."/>
            <person name="Daniel R."/>
        </authorList>
    </citation>
    <scope>NUCLEOTIDE SEQUENCE [LARGE SCALE GENOMIC DNA]</scope>
    <source>
        <strain evidence="2 3">DSM 19306</strain>
    </source>
</reference>
<dbReference type="AlphaFoldDB" id="A0A151AUP1"/>
<name>A0A151AUP1_9CLOT</name>
<evidence type="ECO:0000256" key="1">
    <source>
        <dbReference type="SAM" id="Phobius"/>
    </source>
</evidence>
<comment type="caution">
    <text evidence="2">The sequence shown here is derived from an EMBL/GenBank/DDBJ whole genome shotgun (WGS) entry which is preliminary data.</text>
</comment>
<keyword evidence="3" id="KW-1185">Reference proteome</keyword>
<keyword evidence="1" id="KW-0812">Transmembrane</keyword>
<evidence type="ECO:0000313" key="2">
    <source>
        <dbReference type="EMBL" id="KYH31394.1"/>
    </source>
</evidence>
<sequence length="320" mass="37763">MVKESRRFDYIKIMGVEHMAKTIKFNLICDGNPVRTLEDMKNNFSIEDIIKYFNNKLLHRWLTVRGYNEELEKVEKLQNLDSLELVKELIKIFDVETDPTTIAENTYILQYKQERKVLLEEYKKMDFKVSTIIDDYHQGYRELIDTILENKNDIAKIKAAIKEIDRKYSNLYKLNYRNLFYNLFYNAPMAVFVMLMNDNMREEYLPFSTTNEDGTVTKDIDKRDMYGLICNLISKYNQLKEILGDNLKVFSGATDGYWKDVEPKGKKYMILSMRSGNYIRSSGVLGGDLNSDDINKQFLILDGIDYKSNNEHDKLLYMEV</sequence>
<feature type="transmembrane region" description="Helical" evidence="1">
    <location>
        <begin position="179"/>
        <end position="196"/>
    </location>
</feature>
<dbReference type="PATRIC" id="fig|1121338.3.peg.2469"/>
<evidence type="ECO:0000313" key="3">
    <source>
        <dbReference type="Proteomes" id="UP000075531"/>
    </source>
</evidence>
<gene>
    <name evidence="2" type="ORF">CLTEP_23900</name>
</gene>
<organism evidence="2 3">
    <name type="scientific">Clostridium tepidiprofundi DSM 19306</name>
    <dbReference type="NCBI Taxonomy" id="1121338"/>
    <lineage>
        <taxon>Bacteria</taxon>
        <taxon>Bacillati</taxon>
        <taxon>Bacillota</taxon>
        <taxon>Clostridia</taxon>
        <taxon>Eubacteriales</taxon>
        <taxon>Clostridiaceae</taxon>
        <taxon>Clostridium</taxon>
    </lineage>
</organism>
<keyword evidence="1" id="KW-1133">Transmembrane helix</keyword>
<keyword evidence="1" id="KW-0472">Membrane</keyword>
<dbReference type="Proteomes" id="UP000075531">
    <property type="component" value="Unassembled WGS sequence"/>
</dbReference>
<dbReference type="STRING" id="1121338.CLTEP_23900"/>
<protein>
    <submittedName>
        <fullName evidence="2">Uncharacterized protein</fullName>
    </submittedName>
</protein>
<accession>A0A151AUP1</accession>
<dbReference type="EMBL" id="LTBA01000047">
    <property type="protein sequence ID" value="KYH31394.1"/>
    <property type="molecule type" value="Genomic_DNA"/>
</dbReference>